<evidence type="ECO:0000313" key="1">
    <source>
        <dbReference type="EMBL" id="MCM1989236.1"/>
    </source>
</evidence>
<accession>A0A9J6NYV1</accession>
<dbReference type="InterPro" id="IPR008983">
    <property type="entry name" value="Tumour_necrosis_fac-like_dom"/>
</dbReference>
<dbReference type="Gene3D" id="2.60.120.40">
    <property type="match status" value="1"/>
</dbReference>
<reference evidence="1" key="2">
    <citation type="submission" date="2021-04" db="EMBL/GenBank/DDBJ databases">
        <authorList>
            <person name="Dong X."/>
        </authorList>
    </citation>
    <scope>NUCLEOTIDE SEQUENCE</scope>
    <source>
        <strain evidence="1">ZWT</strain>
    </source>
</reference>
<name>A0A9J6NYV1_9CLOT</name>
<comment type="caution">
    <text evidence="1">The sequence shown here is derived from an EMBL/GenBank/DDBJ whole genome shotgun (WGS) entry which is preliminary data.</text>
</comment>
<dbReference type="Proteomes" id="UP001056429">
    <property type="component" value="Unassembled WGS sequence"/>
</dbReference>
<dbReference type="EMBL" id="JAGSOJ010000001">
    <property type="protein sequence ID" value="MCM1989236.1"/>
    <property type="molecule type" value="Genomic_DNA"/>
</dbReference>
<dbReference type="RefSeq" id="WP_250858200.1">
    <property type="nucleotide sequence ID" value="NZ_JAGSOJ010000001.1"/>
</dbReference>
<sequence>MSNGCNWCKNSTSNGKSNFKDKCFEFLCEADEDDDNVYGYVYRFEETALFDIDEGDPIPFTSTGITKGIFHDAVNMPDQIFILETGIYKVTFFVNSGTADYFGLELNGSVLPQTIYRTRSAQGIEIGQALITVGQTNYVLRLLNLFSNIQLLQIGGGAAPVAVNASLIIRKIAELV</sequence>
<reference evidence="1" key="1">
    <citation type="journal article" date="2021" name="mSystems">
        <title>Bacteria and Archaea Synergistically Convert Glycine Betaine to Biogenic Methane in the Formosa Cold Seep of the South China Sea.</title>
        <authorList>
            <person name="Li L."/>
            <person name="Zhang W."/>
            <person name="Zhang S."/>
            <person name="Song L."/>
            <person name="Sun Q."/>
            <person name="Zhang H."/>
            <person name="Xiang H."/>
            <person name="Dong X."/>
        </authorList>
    </citation>
    <scope>NUCLEOTIDE SEQUENCE</scope>
    <source>
        <strain evidence="1">ZWT</strain>
    </source>
</reference>
<dbReference type="AlphaFoldDB" id="A0A9J6NYV1"/>
<proteinExistence type="predicted"/>
<gene>
    <name evidence="1" type="ORF">KDK92_05740</name>
</gene>
<evidence type="ECO:0008006" key="3">
    <source>
        <dbReference type="Google" id="ProtNLM"/>
    </source>
</evidence>
<organism evidence="1 2">
    <name type="scientific">Oceanirhabdus seepicola</name>
    <dbReference type="NCBI Taxonomy" id="2828781"/>
    <lineage>
        <taxon>Bacteria</taxon>
        <taxon>Bacillati</taxon>
        <taxon>Bacillota</taxon>
        <taxon>Clostridia</taxon>
        <taxon>Eubacteriales</taxon>
        <taxon>Clostridiaceae</taxon>
        <taxon>Oceanirhabdus</taxon>
    </lineage>
</organism>
<keyword evidence="2" id="KW-1185">Reference proteome</keyword>
<evidence type="ECO:0000313" key="2">
    <source>
        <dbReference type="Proteomes" id="UP001056429"/>
    </source>
</evidence>
<protein>
    <recommendedName>
        <fullName evidence="3">BclA C-terminal domain-containing protein</fullName>
    </recommendedName>
</protein>